<dbReference type="STRING" id="1266660.A0A1G4K4A0"/>
<dbReference type="GO" id="GO:0031505">
    <property type="term" value="P:fungal-type cell wall organization"/>
    <property type="evidence" value="ECO:0007669"/>
    <property type="project" value="EnsemblFungi"/>
</dbReference>
<dbReference type="InterPro" id="IPR011993">
    <property type="entry name" value="PH-like_dom_sf"/>
</dbReference>
<keyword evidence="7" id="KW-1185">Reference proteome</keyword>
<dbReference type="InterPro" id="IPR001180">
    <property type="entry name" value="CNH_dom"/>
</dbReference>
<dbReference type="InterPro" id="IPR001849">
    <property type="entry name" value="PH_domain"/>
</dbReference>
<dbReference type="SUPFAM" id="SSF50729">
    <property type="entry name" value="PH domain-like"/>
    <property type="match status" value="1"/>
</dbReference>
<dbReference type="Pfam" id="PF00780">
    <property type="entry name" value="CNH"/>
    <property type="match status" value="1"/>
</dbReference>
<name>A0A1G4K4A0_9SACH</name>
<feature type="region of interest" description="Disordered" evidence="2">
    <location>
        <begin position="811"/>
        <end position="857"/>
    </location>
</feature>
<dbReference type="PROSITE" id="PS50010">
    <property type="entry name" value="DH_2"/>
    <property type="match status" value="1"/>
</dbReference>
<feature type="domain" description="CNH" evidence="5">
    <location>
        <begin position="974"/>
        <end position="1317"/>
    </location>
</feature>
<dbReference type="InterPro" id="IPR052233">
    <property type="entry name" value="Rho-type_GEFs"/>
</dbReference>
<dbReference type="EMBL" id="LT598461">
    <property type="protein sequence ID" value="SCU98590.1"/>
    <property type="molecule type" value="Genomic_DNA"/>
</dbReference>
<dbReference type="GO" id="GO:0005935">
    <property type="term" value="C:cellular bud neck"/>
    <property type="evidence" value="ECO:0007669"/>
    <property type="project" value="EnsemblFungi"/>
</dbReference>
<dbReference type="Proteomes" id="UP000190274">
    <property type="component" value="Chromosome H"/>
</dbReference>
<dbReference type="GO" id="GO:0007165">
    <property type="term" value="P:signal transduction"/>
    <property type="evidence" value="ECO:0007669"/>
    <property type="project" value="EnsemblFungi"/>
</dbReference>
<feature type="compositionally biased region" description="Basic and acidic residues" evidence="2">
    <location>
        <begin position="1"/>
        <end position="17"/>
    </location>
</feature>
<dbReference type="PANTHER" id="PTHR46572">
    <property type="entry name" value="RHO1 GDP-GTP EXCHANGE PROTEIN 1-RELATED"/>
    <property type="match status" value="1"/>
</dbReference>
<dbReference type="GO" id="GO:1903501">
    <property type="term" value="P:positive regulation of mitotic actomyosin contractile ring assembly"/>
    <property type="evidence" value="ECO:0007669"/>
    <property type="project" value="EnsemblFungi"/>
</dbReference>
<evidence type="ECO:0000313" key="6">
    <source>
        <dbReference type="EMBL" id="SCU98590.1"/>
    </source>
</evidence>
<dbReference type="OrthoDB" id="660555at2759"/>
<dbReference type="SUPFAM" id="SSF48065">
    <property type="entry name" value="DBL homology domain (DH-domain)"/>
    <property type="match status" value="1"/>
</dbReference>
<feature type="region of interest" description="Disordered" evidence="2">
    <location>
        <begin position="1"/>
        <end position="97"/>
    </location>
</feature>
<dbReference type="InterPro" id="IPR057283">
    <property type="entry name" value="RGF3_WH"/>
</dbReference>
<dbReference type="SMART" id="SM00036">
    <property type="entry name" value="CNH"/>
    <property type="match status" value="1"/>
</dbReference>
<dbReference type="PROSITE" id="PS50219">
    <property type="entry name" value="CNH"/>
    <property type="match status" value="1"/>
</dbReference>
<reference evidence="6 7" key="1">
    <citation type="submission" date="2016-03" db="EMBL/GenBank/DDBJ databases">
        <authorList>
            <person name="Devillers H."/>
        </authorList>
    </citation>
    <scope>NUCLEOTIDE SEQUENCE [LARGE SCALE GENOMIC DNA]</scope>
    <source>
        <strain evidence="6">CBS 10888</strain>
    </source>
</reference>
<dbReference type="SMART" id="SM00325">
    <property type="entry name" value="RhoGEF"/>
    <property type="match status" value="1"/>
</dbReference>
<evidence type="ECO:0000259" key="5">
    <source>
        <dbReference type="PROSITE" id="PS50219"/>
    </source>
</evidence>
<dbReference type="PANTHER" id="PTHR46572:SF1">
    <property type="entry name" value="RHO1 GUANINE NUCLEOTIDE EXCHANGE FACTOR TUS1"/>
    <property type="match status" value="1"/>
</dbReference>
<dbReference type="GO" id="GO:0000131">
    <property type="term" value="C:incipient cellular bud site"/>
    <property type="evidence" value="ECO:0007669"/>
    <property type="project" value="EnsemblFungi"/>
</dbReference>
<sequence>MPNSYRRNENGLRETKPKLPTLPPLVTGHRMQTPERSRRERDDERVAIGWSQVNESKFSPRISDSAISSGGQLTASQSGSGKRHTRRPPPPMSVGAVEAGSLKFPVDYTSPSSLGHLKTPMTPQSYKSPFIGEEELEVSGGSSSTPTKVIRSPFVGDTSVLVPRKYGSHDSQWIVGTTGGNFPTRATAGESEYSDVDLMHTLKELPPLPPMSQESRQRLNFGLYTASTEPTSVSLDANATQDRYEQLHKPFRPFTDQSRQSSGNRAISDSISSYYSNSNYAFNDEILQHRSFESVAGNRPLQQVPSVTVPMQPFNIDQLDENKLFQCYSVYMLSDVYEWLLKVYFEWFNECVFRKFELYQMVQLLLEFQLPTSCDQDVIDSNVDKIMESLVLQGAVRFEAAVTQDTSNDEITFIVAGLSVQGVFTNLIPCYSHETKHSSAKQHVTCYSPRCSFKSMKQSRPVLKLSEIINKSVGLWSEYWKLSPEELSEINPREVSRQSFIFDLIILEERSLNLAHAAIEIYGRRFDPSLLPNDPNFKKLAFDLFEPMIDLHKELLLTPIFWKLSSQGKFIDGVGKIYLQWCNAAKDLYIQYAESMATVHEVINWEKEQGTVFAQWLKKIDDSPEIFRSKLYHDVIFFGGFFKALQNIPVTLNSILKSSDPSMEDYEYLKLAIREVEKLNATVDRVHGAAVDQRRVIRFARQLSLSSGSNSSTVGYVNINEGGKQHSSTQEKLDLGLNQKSRKIIKAGTVFKKRDLWLENTQIFLVLLDNYLLITEVVAKNTDIKYRLSERPIPIDYLSLEAKDELSLPRFSSSKTDTQTPSLLSIQNASESTVGSVKAKTSGSSSPTFKGHSPRRPIPTQLSSPVIQIRNEWSDHQESSASFKIRNTATNESFTFSTHSVEERDSWVSTLVACFKSHHANKKEIYALTCLTDKFSYEEGQAPTNLPILHEGSSIALALETYYNVEEKPGYPIQTDVRCTVRLHFEGKDFILCAVGLGVYMTIYGGQHQWKKILALSKVTRMEINIRLNVLFVLADRRLCYFNIPSIMCAYYSAKNYLPDVQVTGILLQEKVGFFTMAEDFGNLRQLFYERKGTIVVLTPEFNRLTKHLKFFKLYKEYKLPSLTNGLLSADVKDIVVFSKSFIVCSAKGAILFGDSFNDEGLFLPSFSKDTSVNAHKHHFPHHSFRTQKDALSKNDSSKQKMAGYVKTDIANSKTACLSCFQLSDNDFIMIYDEAVIRINKNAEIPNWTSDILVLDFHCLSAAFTEEFLILFGENLVQIYDLNYAGTILNTKLSRLTPVQIIKGKKIRHLSSDRSEQNPAVVLSHPTIAGRQLVLEFCRDV</sequence>
<dbReference type="SMART" id="SM00233">
    <property type="entry name" value="PH"/>
    <property type="match status" value="1"/>
</dbReference>
<dbReference type="Pfam" id="PF23582">
    <property type="entry name" value="WHD_RGF3"/>
    <property type="match status" value="1"/>
</dbReference>
<evidence type="ECO:0000313" key="7">
    <source>
        <dbReference type="Proteomes" id="UP000190274"/>
    </source>
</evidence>
<protein>
    <submittedName>
        <fullName evidence="6">LADA_0H14114g1_1</fullName>
    </submittedName>
</protein>
<dbReference type="InterPro" id="IPR035899">
    <property type="entry name" value="DBL_dom_sf"/>
</dbReference>
<proteinExistence type="predicted"/>
<dbReference type="InterPro" id="IPR000219">
    <property type="entry name" value="DH_dom"/>
</dbReference>
<evidence type="ECO:0000259" key="4">
    <source>
        <dbReference type="PROSITE" id="PS50010"/>
    </source>
</evidence>
<evidence type="ECO:0000259" key="3">
    <source>
        <dbReference type="PROSITE" id="PS50003"/>
    </source>
</evidence>
<feature type="compositionally biased region" description="Polar residues" evidence="2">
    <location>
        <begin position="65"/>
        <end position="80"/>
    </location>
</feature>
<accession>A0A1G4K4A0</accession>
<feature type="compositionally biased region" description="Polar residues" evidence="2">
    <location>
        <begin position="811"/>
        <end position="848"/>
    </location>
</feature>
<dbReference type="GO" id="GO:0005085">
    <property type="term" value="F:guanyl-nucleotide exchange factor activity"/>
    <property type="evidence" value="ECO:0007669"/>
    <property type="project" value="UniProtKB-KW"/>
</dbReference>
<dbReference type="PROSITE" id="PS50003">
    <property type="entry name" value="PH_DOMAIN"/>
    <property type="match status" value="1"/>
</dbReference>
<gene>
    <name evidence="6" type="ORF">LADA_0H14114G</name>
</gene>
<keyword evidence="1" id="KW-0344">Guanine-nucleotide releasing factor</keyword>
<feature type="domain" description="DH" evidence="4">
    <location>
        <begin position="496"/>
        <end position="686"/>
    </location>
</feature>
<evidence type="ECO:0000256" key="1">
    <source>
        <dbReference type="ARBA" id="ARBA00022658"/>
    </source>
</evidence>
<dbReference type="Pfam" id="PF00621">
    <property type="entry name" value="RhoGEF"/>
    <property type="match status" value="1"/>
</dbReference>
<evidence type="ECO:0000256" key="2">
    <source>
        <dbReference type="SAM" id="MobiDB-lite"/>
    </source>
</evidence>
<feature type="domain" description="PH" evidence="3">
    <location>
        <begin position="743"/>
        <end position="916"/>
    </location>
</feature>
<feature type="compositionally biased region" description="Basic and acidic residues" evidence="2">
    <location>
        <begin position="32"/>
        <end position="46"/>
    </location>
</feature>
<organism evidence="6 7">
    <name type="scientific">Lachancea dasiensis</name>
    <dbReference type="NCBI Taxonomy" id="1072105"/>
    <lineage>
        <taxon>Eukaryota</taxon>
        <taxon>Fungi</taxon>
        <taxon>Dikarya</taxon>
        <taxon>Ascomycota</taxon>
        <taxon>Saccharomycotina</taxon>
        <taxon>Saccharomycetes</taxon>
        <taxon>Saccharomycetales</taxon>
        <taxon>Saccharomycetaceae</taxon>
        <taxon>Lachancea</taxon>
    </lineage>
</organism>
<dbReference type="Gene3D" id="2.30.29.30">
    <property type="entry name" value="Pleckstrin-homology domain (PH domain)/Phosphotyrosine-binding domain (PTB)"/>
    <property type="match status" value="1"/>
</dbReference>
<dbReference type="Gene3D" id="1.20.900.10">
    <property type="entry name" value="Dbl homology (DH) domain"/>
    <property type="match status" value="1"/>
</dbReference>